<reference evidence="2 3" key="1">
    <citation type="submission" date="2021-05" db="EMBL/GenBank/DDBJ databases">
        <title>Genome Assembly of Synthetic Allotetraploid Brassica napus Reveals Homoeologous Exchanges between Subgenomes.</title>
        <authorList>
            <person name="Davis J.T."/>
        </authorList>
    </citation>
    <scope>NUCLEOTIDE SEQUENCE [LARGE SCALE GENOMIC DNA]</scope>
    <source>
        <strain evidence="3">cv. Da-Ae</strain>
        <tissue evidence="2">Seedling</tissue>
    </source>
</reference>
<protein>
    <submittedName>
        <fullName evidence="2">Uncharacterized protein</fullName>
    </submittedName>
</protein>
<evidence type="ECO:0000256" key="1">
    <source>
        <dbReference type="SAM" id="MobiDB-lite"/>
    </source>
</evidence>
<keyword evidence="3" id="KW-1185">Reference proteome</keyword>
<accession>A0ABQ7Y5G5</accession>
<name>A0ABQ7Y5G5_BRANA</name>
<proteinExistence type="predicted"/>
<evidence type="ECO:0000313" key="3">
    <source>
        <dbReference type="Proteomes" id="UP000824890"/>
    </source>
</evidence>
<feature type="region of interest" description="Disordered" evidence="1">
    <location>
        <begin position="1"/>
        <end position="24"/>
    </location>
</feature>
<evidence type="ECO:0000313" key="2">
    <source>
        <dbReference type="EMBL" id="KAH0863432.1"/>
    </source>
</evidence>
<comment type="caution">
    <text evidence="2">The sequence shown here is derived from an EMBL/GenBank/DDBJ whole genome shotgun (WGS) entry which is preliminary data.</text>
</comment>
<organism evidence="2 3">
    <name type="scientific">Brassica napus</name>
    <name type="common">Rape</name>
    <dbReference type="NCBI Taxonomy" id="3708"/>
    <lineage>
        <taxon>Eukaryota</taxon>
        <taxon>Viridiplantae</taxon>
        <taxon>Streptophyta</taxon>
        <taxon>Embryophyta</taxon>
        <taxon>Tracheophyta</taxon>
        <taxon>Spermatophyta</taxon>
        <taxon>Magnoliopsida</taxon>
        <taxon>eudicotyledons</taxon>
        <taxon>Gunneridae</taxon>
        <taxon>Pentapetalae</taxon>
        <taxon>rosids</taxon>
        <taxon>malvids</taxon>
        <taxon>Brassicales</taxon>
        <taxon>Brassicaceae</taxon>
        <taxon>Brassiceae</taxon>
        <taxon>Brassica</taxon>
    </lineage>
</organism>
<dbReference type="Proteomes" id="UP000824890">
    <property type="component" value="Unassembled WGS sequence"/>
</dbReference>
<dbReference type="EMBL" id="JAGKQM010000018">
    <property type="protein sequence ID" value="KAH0863432.1"/>
    <property type="molecule type" value="Genomic_DNA"/>
</dbReference>
<gene>
    <name evidence="2" type="ORF">HID58_080643</name>
</gene>
<sequence>MLGEDLDIGYQREELPPRGYRQRRGGETFRFRGGDIDRGDGVRWFRFRRGDIDRGDGGISTEEIGGYRQRRWGLDGFDFAEGISTEEMGRDGWRWGDTVSRGFTQRTCTEAVSISTDYSYGD</sequence>